<dbReference type="GO" id="GO:0050480">
    <property type="term" value="F:imidazolonepropionase activity"/>
    <property type="evidence" value="ECO:0007669"/>
    <property type="project" value="UniProtKB-EC"/>
</dbReference>
<sequence length="395" mass="43193">MIVLKNARIIPELTPGFEGQYADIIIEEEKIAEILLANSANYSQAHVIDIEGKTITPGLIDAHVHVDLCGMNTFEENVQPDTFRVIRALKLAQDNLHKGYTTLRDVGDRNNIVISLAKAIKEGYCVGPDILASGKIVSPTEAGNNFFGDMYHECDSPAECVKAVRQHWQNGADFIKYMGTGAIMNPGGEPGASIITDEELQAIVETADRVNLPVAGHAHGAEGIKSAIKLGVRTVEHSSIMDDECIEMYKNSDKTFMIPTMAPLTHFLEHADQHPKHYVEKSKKLHDVMCEGYKKSYKAGIKMGFGTDAGVYAGGHGDGLYEFKARFKYIGIKPLDCLIQATKNNAEILLIDDLVGTVQVGKKADLVVFDGKPDELIDDLDNVSLVIKDGKIVKA</sequence>
<organism evidence="2 3">
    <name type="scientific">Terrisporobacter glycolicus ATCC 14880 = DSM 1288</name>
    <dbReference type="NCBI Taxonomy" id="1121315"/>
    <lineage>
        <taxon>Bacteria</taxon>
        <taxon>Bacillati</taxon>
        <taxon>Bacillota</taxon>
        <taxon>Clostridia</taxon>
        <taxon>Peptostreptococcales</taxon>
        <taxon>Peptostreptococcaceae</taxon>
        <taxon>Terrisporobacter</taxon>
    </lineage>
</organism>
<dbReference type="InterPro" id="IPR051781">
    <property type="entry name" value="Metallo-dep_Hydrolase"/>
</dbReference>
<evidence type="ECO:0000259" key="1">
    <source>
        <dbReference type="Pfam" id="PF01979"/>
    </source>
</evidence>
<dbReference type="Gene3D" id="2.30.40.10">
    <property type="entry name" value="Urease, subunit C, domain 1"/>
    <property type="match status" value="1"/>
</dbReference>
<dbReference type="Gene3D" id="3.20.20.140">
    <property type="entry name" value="Metal-dependent hydrolases"/>
    <property type="match status" value="1"/>
</dbReference>
<feature type="domain" description="Amidohydrolase-related" evidence="1">
    <location>
        <begin position="54"/>
        <end position="393"/>
    </location>
</feature>
<dbReference type="EC" id="3.5.2.7" evidence="2"/>
<dbReference type="PANTHER" id="PTHR43135:SF3">
    <property type="entry name" value="ALPHA-D-RIBOSE 1-METHYLPHOSPHONATE 5-TRIPHOSPHATE DIPHOSPHATASE"/>
    <property type="match status" value="1"/>
</dbReference>
<keyword evidence="2" id="KW-0378">Hydrolase</keyword>
<keyword evidence="3" id="KW-1185">Reference proteome</keyword>
<dbReference type="InterPro" id="IPR032466">
    <property type="entry name" value="Metal_Hydrolase"/>
</dbReference>
<reference evidence="2 3" key="1">
    <citation type="journal article" date="2023" name="PLoS ONE">
        <title>Genome-based metabolic and phylogenomic analysis of three Terrisporobacter species.</title>
        <authorList>
            <person name="Boer T."/>
            <person name="Bengelsdorf F.R."/>
            <person name="Bomeke M."/>
            <person name="Daniel R."/>
            <person name="Poehlein A."/>
        </authorList>
    </citation>
    <scope>NUCLEOTIDE SEQUENCE [LARGE SCALE GENOMIC DNA]</scope>
    <source>
        <strain evidence="2 3">DSM 1288</strain>
    </source>
</reference>
<protein>
    <submittedName>
        <fullName evidence="2">Imidazolonepropionase</fullName>
        <ecNumber evidence="2">3.5.2.7</ecNumber>
    </submittedName>
</protein>
<proteinExistence type="predicted"/>
<dbReference type="InterPro" id="IPR011059">
    <property type="entry name" value="Metal-dep_hydrolase_composite"/>
</dbReference>
<dbReference type="InterPro" id="IPR006680">
    <property type="entry name" value="Amidohydro-rel"/>
</dbReference>
<dbReference type="SUPFAM" id="SSF51556">
    <property type="entry name" value="Metallo-dependent hydrolases"/>
    <property type="match status" value="1"/>
</dbReference>
<accession>A0ABZ2EWG7</accession>
<dbReference type="Pfam" id="PF01979">
    <property type="entry name" value="Amidohydro_1"/>
    <property type="match status" value="1"/>
</dbReference>
<evidence type="ECO:0000313" key="3">
    <source>
        <dbReference type="Proteomes" id="UP001348492"/>
    </source>
</evidence>
<evidence type="ECO:0000313" key="2">
    <source>
        <dbReference type="EMBL" id="WWD84007.1"/>
    </source>
</evidence>
<dbReference type="CDD" id="cd01299">
    <property type="entry name" value="Met_dep_hydrolase_A"/>
    <property type="match status" value="1"/>
</dbReference>
<dbReference type="Proteomes" id="UP001348492">
    <property type="component" value="Chromosome"/>
</dbReference>
<dbReference type="InterPro" id="IPR057744">
    <property type="entry name" value="OTAase-like"/>
</dbReference>
<dbReference type="RefSeq" id="WP_018590519.1">
    <property type="nucleotide sequence ID" value="NZ_CP117523.1"/>
</dbReference>
<gene>
    <name evidence="2" type="primary">hutI_1</name>
    <name evidence="2" type="ORF">TEGL_24290</name>
</gene>
<dbReference type="EMBL" id="CP117523">
    <property type="protein sequence ID" value="WWD84007.1"/>
    <property type="molecule type" value="Genomic_DNA"/>
</dbReference>
<dbReference type="SUPFAM" id="SSF51338">
    <property type="entry name" value="Composite domain of metallo-dependent hydrolases"/>
    <property type="match status" value="1"/>
</dbReference>
<name>A0ABZ2EWG7_9FIRM</name>
<dbReference type="PANTHER" id="PTHR43135">
    <property type="entry name" value="ALPHA-D-RIBOSE 1-METHYLPHOSPHONATE 5-TRIPHOSPHATE DIPHOSPHATASE"/>
    <property type="match status" value="1"/>
</dbReference>